<dbReference type="RefSeq" id="WP_135772307.1">
    <property type="nucleotide sequence ID" value="NZ_RQEY01000001.1"/>
</dbReference>
<organism evidence="2 3">
    <name type="scientific">Leptospira andrefontaineae</name>
    <dbReference type="NCBI Taxonomy" id="2484976"/>
    <lineage>
        <taxon>Bacteria</taxon>
        <taxon>Pseudomonadati</taxon>
        <taxon>Spirochaetota</taxon>
        <taxon>Spirochaetia</taxon>
        <taxon>Leptospirales</taxon>
        <taxon>Leptospiraceae</taxon>
        <taxon>Leptospira</taxon>
    </lineage>
</organism>
<dbReference type="AlphaFoldDB" id="A0A4R9HCU6"/>
<reference evidence="2" key="1">
    <citation type="journal article" date="2019" name="PLoS Negl. Trop. Dis.">
        <title>Revisiting the worldwide diversity of Leptospira species in the environment.</title>
        <authorList>
            <person name="Vincent A.T."/>
            <person name="Schiettekatte O."/>
            <person name="Bourhy P."/>
            <person name="Veyrier F.J."/>
            <person name="Picardeau M."/>
        </authorList>
    </citation>
    <scope>NUCLEOTIDE SEQUENCE [LARGE SCALE GENOMIC DNA]</scope>
    <source>
        <strain evidence="2">201800301</strain>
    </source>
</reference>
<name>A0A4R9HCU6_9LEPT</name>
<accession>A0A4R9HCU6</accession>
<dbReference type="Proteomes" id="UP000298097">
    <property type="component" value="Unassembled WGS sequence"/>
</dbReference>
<protein>
    <submittedName>
        <fullName evidence="2">Polysaccharide pyruvyl transferase family protein</fullName>
    </submittedName>
</protein>
<gene>
    <name evidence="2" type="ORF">EHO65_00540</name>
</gene>
<dbReference type="OrthoDB" id="430408at2"/>
<sequence length="371" mass="42906">MRIGIMTFWESKHNYGQLLQAYAMQKVLKKLGHTPFIIRFKRISPLGARKLGALIHIIIRALKHPLQGYRRFIEESFDPRRFNEFRSKYLNFSEGVYNSIEALNEAPPNADAYIVGSDQVWSPIFSVSFIPYLLGFAPKGTKRIAYAASFGTSKLDIETSNVFKRYIPEFNAIGVREKSGMDIGISLGRNDFSVVPDPTILLSPDEWRSFYREEKENSSDNFSVFLYTLSDSLLLDRKKIFKFVKSIGRYRHVSANGDYSSPHFLTIPQWLSSIDRSDCVITNSFHCTVFSLLLNKEFFVIPNAGKLEGMNDRLYSLLEKVQLQDRFLFEFDTAKINQLRQTKIEWDKVNNILKSWREEGTDFLLKHLGKS</sequence>
<evidence type="ECO:0000313" key="3">
    <source>
        <dbReference type="Proteomes" id="UP000298097"/>
    </source>
</evidence>
<keyword evidence="3" id="KW-1185">Reference proteome</keyword>
<dbReference type="InterPro" id="IPR007345">
    <property type="entry name" value="Polysacch_pyruvyl_Trfase"/>
</dbReference>
<evidence type="ECO:0000313" key="2">
    <source>
        <dbReference type="EMBL" id="TGK44560.1"/>
    </source>
</evidence>
<proteinExistence type="predicted"/>
<evidence type="ECO:0000259" key="1">
    <source>
        <dbReference type="Pfam" id="PF04230"/>
    </source>
</evidence>
<keyword evidence="2" id="KW-0808">Transferase</keyword>
<feature type="domain" description="Polysaccharide pyruvyl transferase" evidence="1">
    <location>
        <begin position="14"/>
        <end position="303"/>
    </location>
</feature>
<dbReference type="Pfam" id="PF04230">
    <property type="entry name" value="PS_pyruv_trans"/>
    <property type="match status" value="1"/>
</dbReference>
<dbReference type="EMBL" id="RQEY01000001">
    <property type="protein sequence ID" value="TGK44560.1"/>
    <property type="molecule type" value="Genomic_DNA"/>
</dbReference>
<dbReference type="GO" id="GO:0016740">
    <property type="term" value="F:transferase activity"/>
    <property type="evidence" value="ECO:0007669"/>
    <property type="project" value="UniProtKB-KW"/>
</dbReference>
<comment type="caution">
    <text evidence="2">The sequence shown here is derived from an EMBL/GenBank/DDBJ whole genome shotgun (WGS) entry which is preliminary data.</text>
</comment>